<name>A0AAW1XNP6_RUBAR</name>
<accession>A0AAW1XNP6</accession>
<evidence type="ECO:0000313" key="3">
    <source>
        <dbReference type="Proteomes" id="UP001457282"/>
    </source>
</evidence>
<dbReference type="Proteomes" id="UP001457282">
    <property type="component" value="Unassembled WGS sequence"/>
</dbReference>
<organism evidence="2 3">
    <name type="scientific">Rubus argutus</name>
    <name type="common">Southern blackberry</name>
    <dbReference type="NCBI Taxonomy" id="59490"/>
    <lineage>
        <taxon>Eukaryota</taxon>
        <taxon>Viridiplantae</taxon>
        <taxon>Streptophyta</taxon>
        <taxon>Embryophyta</taxon>
        <taxon>Tracheophyta</taxon>
        <taxon>Spermatophyta</taxon>
        <taxon>Magnoliopsida</taxon>
        <taxon>eudicotyledons</taxon>
        <taxon>Gunneridae</taxon>
        <taxon>Pentapetalae</taxon>
        <taxon>rosids</taxon>
        <taxon>fabids</taxon>
        <taxon>Rosales</taxon>
        <taxon>Rosaceae</taxon>
        <taxon>Rosoideae</taxon>
        <taxon>Rosoideae incertae sedis</taxon>
        <taxon>Rubus</taxon>
    </lineage>
</organism>
<feature type="region of interest" description="Disordered" evidence="1">
    <location>
        <begin position="1"/>
        <end position="49"/>
    </location>
</feature>
<proteinExistence type="predicted"/>
<protein>
    <submittedName>
        <fullName evidence="2">Uncharacterized protein</fullName>
    </submittedName>
</protein>
<evidence type="ECO:0000313" key="2">
    <source>
        <dbReference type="EMBL" id="KAK9938043.1"/>
    </source>
</evidence>
<dbReference type="EMBL" id="JBEDUW010000003">
    <property type="protein sequence ID" value="KAK9938043.1"/>
    <property type="molecule type" value="Genomic_DNA"/>
</dbReference>
<reference evidence="2 3" key="1">
    <citation type="journal article" date="2023" name="G3 (Bethesda)">
        <title>A chromosome-length genome assembly and annotation of blackberry (Rubus argutus, cv. 'Hillquist').</title>
        <authorList>
            <person name="Bruna T."/>
            <person name="Aryal R."/>
            <person name="Dudchenko O."/>
            <person name="Sargent D.J."/>
            <person name="Mead D."/>
            <person name="Buti M."/>
            <person name="Cavallini A."/>
            <person name="Hytonen T."/>
            <person name="Andres J."/>
            <person name="Pham M."/>
            <person name="Weisz D."/>
            <person name="Mascagni F."/>
            <person name="Usai G."/>
            <person name="Natali L."/>
            <person name="Bassil N."/>
            <person name="Fernandez G.E."/>
            <person name="Lomsadze A."/>
            <person name="Armour M."/>
            <person name="Olukolu B."/>
            <person name="Poorten T."/>
            <person name="Britton C."/>
            <person name="Davik J."/>
            <person name="Ashrafi H."/>
            <person name="Aiden E.L."/>
            <person name="Borodovsky M."/>
            <person name="Worthington M."/>
        </authorList>
    </citation>
    <scope>NUCLEOTIDE SEQUENCE [LARGE SCALE GENOMIC DNA]</scope>
    <source>
        <strain evidence="2">PI 553951</strain>
    </source>
</reference>
<keyword evidence="3" id="KW-1185">Reference proteome</keyword>
<feature type="compositionally biased region" description="Low complexity" evidence="1">
    <location>
        <begin position="93"/>
        <end position="133"/>
    </location>
</feature>
<feature type="compositionally biased region" description="Low complexity" evidence="1">
    <location>
        <begin position="29"/>
        <end position="40"/>
    </location>
</feature>
<gene>
    <name evidence="2" type="ORF">M0R45_014803</name>
</gene>
<feature type="region of interest" description="Disordered" evidence="1">
    <location>
        <begin position="83"/>
        <end position="133"/>
    </location>
</feature>
<evidence type="ECO:0000256" key="1">
    <source>
        <dbReference type="SAM" id="MobiDB-lite"/>
    </source>
</evidence>
<comment type="caution">
    <text evidence="2">The sequence shown here is derived from an EMBL/GenBank/DDBJ whole genome shotgun (WGS) entry which is preliminary data.</text>
</comment>
<dbReference type="AlphaFoldDB" id="A0AAW1XNP6"/>
<sequence length="207" mass="23019">MPPHQNHPWKTAGKRAPPATHFPSRALRSTNKTPTKTSNSVALHPTRPPVTPAKILLQTICSSMAKLLPHAFPFQPSNNGMLLNVDHSRKTSRTSSISSKDSLSLMSSRSNSTNSRSSTSSCSSSARTSSTGTLQLRRKWRLLLQGKENPTKQRRKKVKTTVVRRRRLCRRFFPVAISACIRCHALEPSNKSDVVDHLKDGNHVKLP</sequence>